<gene>
    <name evidence="2" type="ORF">CLOSTMETH_02482</name>
</gene>
<keyword evidence="1" id="KW-0472">Membrane</keyword>
<accession>C0EF43</accession>
<reference evidence="2 3" key="2">
    <citation type="submission" date="2009-02" db="EMBL/GenBank/DDBJ databases">
        <title>Draft genome sequence of Clostridium methylpentosum (DSM 5476).</title>
        <authorList>
            <person name="Sudarsanam P."/>
            <person name="Ley R."/>
            <person name="Guruge J."/>
            <person name="Turnbaugh P.J."/>
            <person name="Mahowald M."/>
            <person name="Liep D."/>
            <person name="Gordon J."/>
        </authorList>
    </citation>
    <scope>NUCLEOTIDE SEQUENCE [LARGE SCALE GENOMIC DNA]</scope>
    <source>
        <strain evidence="2 3">DSM 5476</strain>
    </source>
</reference>
<keyword evidence="1" id="KW-0812">Transmembrane</keyword>
<evidence type="ECO:0000313" key="2">
    <source>
        <dbReference type="EMBL" id="EEG29945.1"/>
    </source>
</evidence>
<evidence type="ECO:0000256" key="1">
    <source>
        <dbReference type="SAM" id="Phobius"/>
    </source>
</evidence>
<name>C0EF43_9FIRM</name>
<keyword evidence="3" id="KW-1185">Reference proteome</keyword>
<protein>
    <submittedName>
        <fullName evidence="2">Uncharacterized protein</fullName>
    </submittedName>
</protein>
<feature type="transmembrane region" description="Helical" evidence="1">
    <location>
        <begin position="12"/>
        <end position="29"/>
    </location>
</feature>
<dbReference type="HOGENOM" id="CLU_3287486_0_0_9"/>
<organism evidence="2 3">
    <name type="scientific">[Clostridium] methylpentosum DSM 5476</name>
    <dbReference type="NCBI Taxonomy" id="537013"/>
    <lineage>
        <taxon>Bacteria</taxon>
        <taxon>Bacillati</taxon>
        <taxon>Bacillota</taxon>
        <taxon>Clostridia</taxon>
        <taxon>Eubacteriales</taxon>
        <taxon>Oscillospiraceae</taxon>
        <taxon>Oscillospiraceae incertae sedis</taxon>
    </lineage>
</organism>
<dbReference type="AlphaFoldDB" id="C0EF43"/>
<reference evidence="2 3" key="1">
    <citation type="submission" date="2009-01" db="EMBL/GenBank/DDBJ databases">
        <authorList>
            <person name="Fulton L."/>
            <person name="Clifton S."/>
            <person name="Fulton B."/>
            <person name="Xu J."/>
            <person name="Minx P."/>
            <person name="Pepin K.H."/>
            <person name="Johnson M."/>
            <person name="Bhonagiri V."/>
            <person name="Nash W.E."/>
            <person name="Mardis E.R."/>
            <person name="Wilson R.K."/>
        </authorList>
    </citation>
    <scope>NUCLEOTIDE SEQUENCE [LARGE SCALE GENOMIC DNA]</scope>
    <source>
        <strain evidence="2 3">DSM 5476</strain>
    </source>
</reference>
<keyword evidence="1" id="KW-1133">Transmembrane helix</keyword>
<dbReference type="EMBL" id="ACEC01000082">
    <property type="protein sequence ID" value="EEG29945.1"/>
    <property type="molecule type" value="Genomic_DNA"/>
</dbReference>
<proteinExistence type="predicted"/>
<comment type="caution">
    <text evidence="2">The sequence shown here is derived from an EMBL/GenBank/DDBJ whole genome shotgun (WGS) entry which is preliminary data.</text>
</comment>
<dbReference type="Proteomes" id="UP000003340">
    <property type="component" value="Unassembled WGS sequence"/>
</dbReference>
<sequence>MCTLKSTKTNDSILGFPVISVLTVDFRFLRSLQMPNFYPV</sequence>
<evidence type="ECO:0000313" key="3">
    <source>
        <dbReference type="Proteomes" id="UP000003340"/>
    </source>
</evidence>